<dbReference type="Pfam" id="PF17406">
    <property type="entry name" value="Nrap_D5"/>
    <property type="match status" value="1"/>
</dbReference>
<dbReference type="AlphaFoldDB" id="A0A6J5XVX1"/>
<dbReference type="PANTHER" id="PTHR17972">
    <property type="entry name" value="NUCLEOLAR RNA-ASSOCIATED PROTEIN"/>
    <property type="match status" value="1"/>
</dbReference>
<keyword evidence="5" id="KW-1185">Reference proteome</keyword>
<dbReference type="GO" id="GO:0034456">
    <property type="term" value="C:UTP-C complex"/>
    <property type="evidence" value="ECO:0007669"/>
    <property type="project" value="TreeGrafter"/>
</dbReference>
<dbReference type="Proteomes" id="UP000507245">
    <property type="component" value="Unassembled WGS sequence"/>
</dbReference>
<evidence type="ECO:0000313" key="5">
    <source>
        <dbReference type="Proteomes" id="UP000507245"/>
    </source>
</evidence>
<dbReference type="GO" id="GO:0006364">
    <property type="term" value="P:rRNA processing"/>
    <property type="evidence" value="ECO:0007669"/>
    <property type="project" value="TreeGrafter"/>
</dbReference>
<reference evidence="5" key="1">
    <citation type="journal article" date="2020" name="Genome Biol.">
        <title>Gamete binning: chromosome-level and haplotype-resolved genome assembly enabled by high-throughput single-cell sequencing of gamete genomes.</title>
        <authorList>
            <person name="Campoy J.A."/>
            <person name="Sun H."/>
            <person name="Goel M."/>
            <person name="Jiao W.-B."/>
            <person name="Folz-Donahue K."/>
            <person name="Wang N."/>
            <person name="Rubio M."/>
            <person name="Liu C."/>
            <person name="Kukat C."/>
            <person name="Ruiz D."/>
            <person name="Huettel B."/>
            <person name="Schneeberger K."/>
        </authorList>
    </citation>
    <scope>NUCLEOTIDE SEQUENCE [LARGE SCALE GENOMIC DNA]</scope>
    <source>
        <strain evidence="5">cv. Rojo Pasion</strain>
    </source>
</reference>
<name>A0A6J5XVX1_PRUAR</name>
<comment type="subcellular location">
    <subcellularLocation>
        <location evidence="1">Nucleus</location>
        <location evidence="1">Nucleolus</location>
    </subcellularLocation>
</comment>
<dbReference type="InterPro" id="IPR035371">
    <property type="entry name" value="Nrap_D6"/>
</dbReference>
<accession>A0A6J5XVX1</accession>
<comment type="similarity">
    <text evidence="1">Belongs to the NRAP family.</text>
</comment>
<proteinExistence type="inferred from homology"/>
<dbReference type="EMBL" id="CAEKKB010000007">
    <property type="protein sequence ID" value="CAB4318036.1"/>
    <property type="molecule type" value="Genomic_DNA"/>
</dbReference>
<organism evidence="4 5">
    <name type="scientific">Prunus armeniaca</name>
    <name type="common">Apricot</name>
    <name type="synonym">Armeniaca vulgaris</name>
    <dbReference type="NCBI Taxonomy" id="36596"/>
    <lineage>
        <taxon>Eukaryota</taxon>
        <taxon>Viridiplantae</taxon>
        <taxon>Streptophyta</taxon>
        <taxon>Embryophyta</taxon>
        <taxon>Tracheophyta</taxon>
        <taxon>Spermatophyta</taxon>
        <taxon>Magnoliopsida</taxon>
        <taxon>eudicotyledons</taxon>
        <taxon>Gunneridae</taxon>
        <taxon>Pentapetalae</taxon>
        <taxon>rosids</taxon>
        <taxon>fabids</taxon>
        <taxon>Rosales</taxon>
        <taxon>Rosaceae</taxon>
        <taxon>Amygdaloideae</taxon>
        <taxon>Amygdaleae</taxon>
        <taxon>Prunus</taxon>
    </lineage>
</organism>
<feature type="domain" description="Nrap protein" evidence="2">
    <location>
        <begin position="49"/>
        <end position="202"/>
    </location>
</feature>
<dbReference type="OrthoDB" id="10251401at2759"/>
<evidence type="ECO:0000259" key="2">
    <source>
        <dbReference type="Pfam" id="PF17406"/>
    </source>
</evidence>
<dbReference type="GO" id="GO:0003723">
    <property type="term" value="F:RNA binding"/>
    <property type="evidence" value="ECO:0007669"/>
    <property type="project" value="UniProtKB-KW"/>
</dbReference>
<keyword evidence="1" id="KW-0694">RNA-binding</keyword>
<dbReference type="GO" id="GO:0006409">
    <property type="term" value="P:tRNA export from nucleus"/>
    <property type="evidence" value="ECO:0007669"/>
    <property type="project" value="TreeGrafter"/>
</dbReference>
<dbReference type="Pfam" id="PF17407">
    <property type="entry name" value="Nrap_D6"/>
    <property type="match status" value="1"/>
</dbReference>
<evidence type="ECO:0008006" key="6">
    <source>
        <dbReference type="Google" id="ProtNLM"/>
    </source>
</evidence>
<dbReference type="GO" id="GO:0032040">
    <property type="term" value="C:small-subunit processome"/>
    <property type="evidence" value="ECO:0007669"/>
    <property type="project" value="TreeGrafter"/>
</dbReference>
<gene>
    <name evidence="4" type="ORF">ORAREDHAP_LOCUS45013</name>
</gene>
<evidence type="ECO:0000256" key="1">
    <source>
        <dbReference type="RuleBase" id="RU364032"/>
    </source>
</evidence>
<dbReference type="GO" id="GO:0032545">
    <property type="term" value="C:CURI complex"/>
    <property type="evidence" value="ECO:0007669"/>
    <property type="project" value="TreeGrafter"/>
</dbReference>
<dbReference type="InterPro" id="IPR005554">
    <property type="entry name" value="NOL6/Upt22"/>
</dbReference>
<dbReference type="PANTHER" id="PTHR17972:SF0">
    <property type="entry name" value="NUCLEOLAR PROTEIN 6"/>
    <property type="match status" value="1"/>
</dbReference>
<protein>
    <recommendedName>
        <fullName evidence="6">Nucleolar protein 6</fullName>
    </recommendedName>
</protein>
<dbReference type="InterPro" id="IPR035370">
    <property type="entry name" value="Nrap_D5"/>
</dbReference>
<evidence type="ECO:0000313" key="4">
    <source>
        <dbReference type="EMBL" id="CAB4318036.1"/>
    </source>
</evidence>
<evidence type="ECO:0000259" key="3">
    <source>
        <dbReference type="Pfam" id="PF17407"/>
    </source>
</evidence>
<sequence>MSDSINADPFNFFLTAAGNDQVKQVSNMDRELYFRSQHSSMINGLQGCYAAYGPVVRLAKRWVASHLFSACLVEEAIELLVAYIFLKPLPFNAPSSRITGFLRFLRLLVDYDWTFSALVVDINNDLTPNDEKEISDNFMSSRKTYEENVQSVNPAMFLATAYDKASEAWTRFSPNSMELKRLMAYAGSSANFLTKLISEDHNDSYRWECLFKTPLNNYDAVILLHGDKLPYPPTSSLLIRIKSRFFILLECLHGHGVHVARGNASKVFHPFLLAGDLNGNSEDLRNKLLKEYSNTFKLWYDSLGGDAVGITWGRYSSKKRGREEEAEEVKDPTDVLKDVGKVGKGFVRGIYLLKAPRLMG</sequence>
<feature type="domain" description="Nrap protein" evidence="3">
    <location>
        <begin position="215"/>
        <end position="350"/>
    </location>
</feature>
<keyword evidence="1" id="KW-0539">Nucleus</keyword>